<dbReference type="Proteomes" id="UP000283210">
    <property type="component" value="Chromosome 5"/>
</dbReference>
<keyword evidence="8" id="KW-0839">Vasoconstrictor</keyword>
<dbReference type="PROSITE" id="PS00270">
    <property type="entry name" value="ENDOTHELIN"/>
    <property type="match status" value="2"/>
</dbReference>
<comment type="similarity">
    <text evidence="3">Belongs to the endothelin/sarafotoxin family.</text>
</comment>
<feature type="domain" description="Endothelin-like toxin" evidence="12">
    <location>
        <begin position="85"/>
        <end position="106"/>
    </location>
</feature>
<dbReference type="PANTHER" id="PTHR13874:SF11">
    <property type="entry name" value="ENDOTHELIN-3"/>
    <property type="match status" value="1"/>
</dbReference>
<keyword evidence="11" id="KW-1133">Transmembrane helix</keyword>
<dbReference type="AlphaFoldDB" id="A0A437DDE3"/>
<keyword evidence="5" id="KW-0732">Signal</keyword>
<evidence type="ECO:0000256" key="10">
    <source>
        <dbReference type="ARBA" id="ARBA00041850"/>
    </source>
</evidence>
<dbReference type="EMBL" id="CM012441">
    <property type="protein sequence ID" value="RVE72966.1"/>
    <property type="molecule type" value="Genomic_DNA"/>
</dbReference>
<evidence type="ECO:0000256" key="8">
    <source>
        <dbReference type="ARBA" id="ARBA00023322"/>
    </source>
</evidence>
<evidence type="ECO:0000256" key="2">
    <source>
        <dbReference type="ARBA" id="ARBA00004613"/>
    </source>
</evidence>
<comment type="function">
    <text evidence="1">Endothelins are endothelium-derived vasoconstrictor peptides.</text>
</comment>
<reference evidence="13 14" key="2">
    <citation type="submission" date="2019-01" db="EMBL/GenBank/DDBJ databases">
        <title>A chromosome length genome reference of the Java medaka (oryzias javanicus).</title>
        <authorList>
            <person name="Herpin A."/>
            <person name="Takehana Y."/>
            <person name="Naruse K."/>
            <person name="Ansai S."/>
            <person name="Kawaguchi M."/>
        </authorList>
    </citation>
    <scope>NUCLEOTIDE SEQUENCE [LARGE SCALE GENOMIC DNA]</scope>
    <source>
        <strain evidence="13">RS831</strain>
        <tissue evidence="13">Whole body</tissue>
    </source>
</reference>
<keyword evidence="6" id="KW-0838">Vasoactive</keyword>
<keyword evidence="11" id="KW-0812">Transmembrane</keyword>
<feature type="transmembrane region" description="Helical" evidence="11">
    <location>
        <begin position="20"/>
        <end position="37"/>
    </location>
</feature>
<dbReference type="GO" id="GO:0019229">
    <property type="term" value="P:regulation of vasoconstriction"/>
    <property type="evidence" value="ECO:0007669"/>
    <property type="project" value="InterPro"/>
</dbReference>
<evidence type="ECO:0000256" key="6">
    <source>
        <dbReference type="ARBA" id="ARBA00022858"/>
    </source>
</evidence>
<proteinExistence type="inferred from homology"/>
<evidence type="ECO:0000256" key="3">
    <source>
        <dbReference type="ARBA" id="ARBA00010959"/>
    </source>
</evidence>
<dbReference type="GO" id="GO:0014826">
    <property type="term" value="P:vein smooth muscle contraction"/>
    <property type="evidence" value="ECO:0007669"/>
    <property type="project" value="TreeGrafter"/>
</dbReference>
<evidence type="ECO:0000256" key="7">
    <source>
        <dbReference type="ARBA" id="ARBA00023157"/>
    </source>
</evidence>
<dbReference type="GO" id="GO:0031708">
    <property type="term" value="F:endothelin B receptor binding"/>
    <property type="evidence" value="ECO:0007669"/>
    <property type="project" value="TreeGrafter"/>
</dbReference>
<evidence type="ECO:0000256" key="9">
    <source>
        <dbReference type="ARBA" id="ARBA00040198"/>
    </source>
</evidence>
<evidence type="ECO:0000259" key="12">
    <source>
        <dbReference type="SMART" id="SM00272"/>
    </source>
</evidence>
<feature type="domain" description="Endothelin-like toxin" evidence="12">
    <location>
        <begin position="142"/>
        <end position="160"/>
    </location>
</feature>
<dbReference type="InterPro" id="IPR001928">
    <property type="entry name" value="Endothln-like_toxin"/>
</dbReference>
<keyword evidence="4" id="KW-0964">Secreted</keyword>
<dbReference type="SMART" id="SM00272">
    <property type="entry name" value="END"/>
    <property type="match status" value="2"/>
</dbReference>
<dbReference type="GO" id="GO:0006874">
    <property type="term" value="P:intracellular calcium ion homeostasis"/>
    <property type="evidence" value="ECO:0007669"/>
    <property type="project" value="TreeGrafter"/>
</dbReference>
<evidence type="ECO:0000256" key="5">
    <source>
        <dbReference type="ARBA" id="ARBA00022729"/>
    </source>
</evidence>
<dbReference type="GO" id="GO:0005615">
    <property type="term" value="C:extracellular space"/>
    <property type="evidence" value="ECO:0007669"/>
    <property type="project" value="TreeGrafter"/>
</dbReference>
<keyword evidence="7" id="KW-1015">Disulfide bond</keyword>
<evidence type="ECO:0000313" key="14">
    <source>
        <dbReference type="Proteomes" id="UP000283210"/>
    </source>
</evidence>
<keyword evidence="11" id="KW-0472">Membrane</keyword>
<comment type="subcellular location">
    <subcellularLocation>
        <location evidence="2">Secreted</location>
    </subcellularLocation>
</comment>
<evidence type="ECO:0000313" key="13">
    <source>
        <dbReference type="EMBL" id="RVE72966.1"/>
    </source>
</evidence>
<dbReference type="InterPro" id="IPR020475">
    <property type="entry name" value="Endothelin"/>
</dbReference>
<evidence type="ECO:0000256" key="11">
    <source>
        <dbReference type="SAM" id="Phobius"/>
    </source>
</evidence>
<dbReference type="PANTHER" id="PTHR13874">
    <property type="entry name" value="ENDOTHELIN"/>
    <property type="match status" value="1"/>
</dbReference>
<sequence length="160" mass="18009">MRGLSSSLRFSDVMANAASVHAGVWFFIALTVSLNGSSSGKDVSRKKELEAFRLTTMLPSSTHDLGVALQHKAGKLEPASKRTKRCTCYSYKDKECVYYCHLDIIWINTPEHTVTYGLSSYQSSPRFRRSAGNERRKTASRRCACTLQIDSDCSSFCYRR</sequence>
<dbReference type="GO" id="GO:0003100">
    <property type="term" value="P:regulation of systemic arterial blood pressure by endothelin"/>
    <property type="evidence" value="ECO:0007669"/>
    <property type="project" value="TreeGrafter"/>
</dbReference>
<organism evidence="13 14">
    <name type="scientific">Oryzias javanicus</name>
    <name type="common">Javanese ricefish</name>
    <name type="synonym">Aplocheilus javanicus</name>
    <dbReference type="NCBI Taxonomy" id="123683"/>
    <lineage>
        <taxon>Eukaryota</taxon>
        <taxon>Metazoa</taxon>
        <taxon>Chordata</taxon>
        <taxon>Craniata</taxon>
        <taxon>Vertebrata</taxon>
        <taxon>Euteleostomi</taxon>
        <taxon>Actinopterygii</taxon>
        <taxon>Neopterygii</taxon>
        <taxon>Teleostei</taxon>
        <taxon>Neoteleostei</taxon>
        <taxon>Acanthomorphata</taxon>
        <taxon>Ovalentaria</taxon>
        <taxon>Atherinomorphae</taxon>
        <taxon>Beloniformes</taxon>
        <taxon>Adrianichthyidae</taxon>
        <taxon>Oryziinae</taxon>
        <taxon>Oryzias</taxon>
    </lineage>
</organism>
<name>A0A437DDE3_ORYJA</name>
<dbReference type="OrthoDB" id="9943124at2759"/>
<evidence type="ECO:0000256" key="1">
    <source>
        <dbReference type="ARBA" id="ARBA00003023"/>
    </source>
</evidence>
<dbReference type="GO" id="GO:0005179">
    <property type="term" value="F:hormone activity"/>
    <property type="evidence" value="ECO:0007669"/>
    <property type="project" value="TreeGrafter"/>
</dbReference>
<accession>A0A437DDE3</accession>
<dbReference type="InterPro" id="IPR019764">
    <property type="entry name" value="Endothelin_toxin_CS"/>
</dbReference>
<keyword evidence="14" id="KW-1185">Reference proteome</keyword>
<evidence type="ECO:0000256" key="4">
    <source>
        <dbReference type="ARBA" id="ARBA00022525"/>
    </source>
</evidence>
<dbReference type="Pfam" id="PF00322">
    <property type="entry name" value="Endothelin"/>
    <property type="match status" value="1"/>
</dbReference>
<dbReference type="PRINTS" id="PR00365">
    <property type="entry name" value="ENDOTHELIN"/>
</dbReference>
<reference evidence="13 14" key="1">
    <citation type="submission" date="2018-11" db="EMBL/GenBank/DDBJ databases">
        <authorList>
            <person name="Lopez-Roques C."/>
            <person name="Donnadieu C."/>
            <person name="Bouchez O."/>
            <person name="Klopp C."/>
            <person name="Cabau C."/>
            <person name="Zahm M."/>
        </authorList>
    </citation>
    <scope>NUCLEOTIDE SEQUENCE [LARGE SCALE GENOMIC DNA]</scope>
    <source>
        <strain evidence="13">RS831</strain>
        <tissue evidence="13">Whole body</tissue>
    </source>
</reference>
<protein>
    <recommendedName>
        <fullName evidence="9">Endothelin-3</fullName>
    </recommendedName>
    <alternativeName>
        <fullName evidence="10">Preproendothelin-3</fullName>
    </alternativeName>
</protein>
<gene>
    <name evidence="13" type="ORF">OJAV_G00043800</name>
</gene>